<dbReference type="AlphaFoldDB" id="A0A136A6U6"/>
<name>A0A136A6U6_9ALTE</name>
<protein>
    <recommendedName>
        <fullName evidence="4">DUF4397 domain-containing protein</fullName>
    </recommendedName>
</protein>
<reference evidence="3" key="1">
    <citation type="submission" date="2016-02" db="EMBL/GenBank/DDBJ databases">
        <authorList>
            <person name="Schultz-Johansen M."/>
            <person name="Glaring M.A."/>
            <person name="Bech P.K."/>
            <person name="Stougaard P."/>
        </authorList>
    </citation>
    <scope>NUCLEOTIDE SEQUENCE [LARGE SCALE GENOMIC DNA]</scope>
    <source>
        <strain evidence="3">S66</strain>
    </source>
</reference>
<accession>A0A136A6U6</accession>
<dbReference type="PROSITE" id="PS51257">
    <property type="entry name" value="PROKAR_LIPOPROTEIN"/>
    <property type="match status" value="1"/>
</dbReference>
<dbReference type="Proteomes" id="UP000070299">
    <property type="component" value="Unassembled WGS sequence"/>
</dbReference>
<evidence type="ECO:0000313" key="2">
    <source>
        <dbReference type="EMBL" id="KXI30941.1"/>
    </source>
</evidence>
<feature type="chain" id="PRO_5007469609" description="DUF4397 domain-containing protein" evidence="1">
    <location>
        <begin position="21"/>
        <end position="456"/>
    </location>
</feature>
<sequence length="456" mass="50119">MIKLFLKTLAYITFSLALLACGSSKDKEEESTYSEAYLQFYNGSATSALTYLREVDGQALGSAVYGDATSLLTVESGEMALKFYRQDTDNKEILIEEMQSTLKKGEKSLMILSGSGSAQNVAEHKFVREELSAEFRLFSSSVIEGDSRYDLYLADEGDTFSEAHKLNTLAYQDFSEVNYWGATSADNFKLGSYVVYLTLPGQTEPVFQSAPIAFSFTTEYVLLLRATAGANSGNIEVDVVANSSTVTTYSDVNESAQYRIYNSLPSGASLHVTLDGSGNNSSTLDVAAKTLSDFTDMNFGNYRLSAELVSDASISFNNNFVTLNQGTSKAIILYQNANNELKSLAFNESTLPQSFQFQVEVVNLLAEFSSLELYFVRAGETLDNAKYVISALNFAKSKSITLPDDTYEILALVTSNGTQLLLDRSEQVEFEQGKNHIISIEKDDTSVSGYKIRILN</sequence>
<proteinExistence type="predicted"/>
<evidence type="ECO:0008006" key="4">
    <source>
        <dbReference type="Google" id="ProtNLM"/>
    </source>
</evidence>
<gene>
    <name evidence="2" type="ORF">AX660_00285</name>
</gene>
<evidence type="ECO:0000256" key="1">
    <source>
        <dbReference type="SAM" id="SignalP"/>
    </source>
</evidence>
<comment type="caution">
    <text evidence="2">The sequence shown here is derived from an EMBL/GenBank/DDBJ whole genome shotgun (WGS) entry which is preliminary data.</text>
</comment>
<keyword evidence="1" id="KW-0732">Signal</keyword>
<evidence type="ECO:0000313" key="3">
    <source>
        <dbReference type="Proteomes" id="UP000070299"/>
    </source>
</evidence>
<dbReference type="RefSeq" id="WP_068370789.1">
    <property type="nucleotide sequence ID" value="NZ_LSNE01000001.1"/>
</dbReference>
<feature type="signal peptide" evidence="1">
    <location>
        <begin position="1"/>
        <end position="20"/>
    </location>
</feature>
<dbReference type="EMBL" id="LSNE01000001">
    <property type="protein sequence ID" value="KXI30941.1"/>
    <property type="molecule type" value="Genomic_DNA"/>
</dbReference>
<keyword evidence="3" id="KW-1185">Reference proteome</keyword>
<dbReference type="OrthoDB" id="5758965at2"/>
<dbReference type="STRING" id="1799789.AX660_00285"/>
<organism evidence="2 3">
    <name type="scientific">Paraglaciecola hydrolytica</name>
    <dbReference type="NCBI Taxonomy" id="1799789"/>
    <lineage>
        <taxon>Bacteria</taxon>
        <taxon>Pseudomonadati</taxon>
        <taxon>Pseudomonadota</taxon>
        <taxon>Gammaproteobacteria</taxon>
        <taxon>Alteromonadales</taxon>
        <taxon>Alteromonadaceae</taxon>
        <taxon>Paraglaciecola</taxon>
    </lineage>
</organism>